<dbReference type="EMBL" id="LAZR01049437">
    <property type="protein sequence ID" value="KKK89652.1"/>
    <property type="molecule type" value="Genomic_DNA"/>
</dbReference>
<dbReference type="Pfam" id="PF21280">
    <property type="entry name" value="Helicase_dom4_arc"/>
    <property type="match status" value="1"/>
</dbReference>
<comment type="caution">
    <text evidence="2">The sequence shown here is derived from an EMBL/GenBank/DDBJ whole genome shotgun (WGS) entry which is preliminary data.</text>
</comment>
<dbReference type="InterPro" id="IPR048772">
    <property type="entry name" value="Hel308-like_dom4"/>
</dbReference>
<evidence type="ECO:0000313" key="2">
    <source>
        <dbReference type="EMBL" id="KKK89652.1"/>
    </source>
</evidence>
<feature type="non-terminal residue" evidence="2">
    <location>
        <position position="1"/>
    </location>
</feature>
<name>A0A0F8Z7B3_9ZZZZ</name>
<gene>
    <name evidence="2" type="ORF">LCGC14_2730970</name>
</gene>
<proteinExistence type="predicted"/>
<dbReference type="AlphaFoldDB" id="A0A0F8Z7B3"/>
<reference evidence="2" key="1">
    <citation type="journal article" date="2015" name="Nature">
        <title>Complex archaea that bridge the gap between prokaryotes and eukaryotes.</title>
        <authorList>
            <person name="Spang A."/>
            <person name="Saw J.H."/>
            <person name="Jorgensen S.L."/>
            <person name="Zaremba-Niedzwiedzka K."/>
            <person name="Martijn J."/>
            <person name="Lind A.E."/>
            <person name="van Eijk R."/>
            <person name="Schleper C."/>
            <person name="Guy L."/>
            <person name="Ettema T.J."/>
        </authorList>
    </citation>
    <scope>NUCLEOTIDE SEQUENCE</scope>
</reference>
<organism evidence="2">
    <name type="scientific">marine sediment metagenome</name>
    <dbReference type="NCBI Taxonomy" id="412755"/>
    <lineage>
        <taxon>unclassified sequences</taxon>
        <taxon>metagenomes</taxon>
        <taxon>ecological metagenomes</taxon>
    </lineage>
</organism>
<dbReference type="Gene3D" id="1.10.150.20">
    <property type="entry name" value="5' to 3' exonuclease, C-terminal subdomain"/>
    <property type="match status" value="1"/>
</dbReference>
<dbReference type="SUPFAM" id="SSF158702">
    <property type="entry name" value="Sec63 N-terminal domain-like"/>
    <property type="match status" value="1"/>
</dbReference>
<accession>A0A0F8Z7B3</accession>
<sequence length="138" mass="15832">LYEPILEWADEEPIEKILEKYNIMAGDLFSVRDNLERIITFIGIIASNLSTNGFDMQDKLTLVAEMCETLKIRLHYGIQEDLFDLVLRLNDVARVRARILHNAGFHTATQVKKERPYTLNQKTGLGINLCKKIIKGSK</sequence>
<protein>
    <recommendedName>
        <fullName evidence="1">ATP-dependent DNA helicase Hel308-like domain-containing protein</fullName>
    </recommendedName>
</protein>
<dbReference type="Gene3D" id="1.10.3380.30">
    <property type="match status" value="1"/>
</dbReference>
<evidence type="ECO:0000259" key="1">
    <source>
        <dbReference type="Pfam" id="PF21280"/>
    </source>
</evidence>
<feature type="domain" description="ATP-dependent DNA helicase Hel308-like" evidence="1">
    <location>
        <begin position="6"/>
        <end position="77"/>
    </location>
</feature>